<name>A0A2X3B1A9_9HELI</name>
<gene>
    <name evidence="2" type="ORF">NCTC13102_01471</name>
</gene>
<dbReference type="EMBL" id="UAWL01000006">
    <property type="protein sequence ID" value="SQB98998.1"/>
    <property type="molecule type" value="Genomic_DNA"/>
</dbReference>
<accession>A0A2X3B1A9</accession>
<dbReference type="PROSITE" id="PS51257">
    <property type="entry name" value="PROKAR_LIPOPROTEIN"/>
    <property type="match status" value="1"/>
</dbReference>
<dbReference type="Proteomes" id="UP000250166">
    <property type="component" value="Unassembled WGS sequence"/>
</dbReference>
<dbReference type="RefSeq" id="WP_023948414.1">
    <property type="nucleotide sequence ID" value="NZ_UAWL01000006.1"/>
</dbReference>
<sequence>MKTKLILWAFIALFFVGCSLGLFLYFYKTFTQQKFTIKHIIEAPIASSPKESQKNWFDRITTFNTSYTYPSKEFDVMIDFIDPNTKHIPEKLLISAIDKYKFACINEFLKSQNINFAYSKNHNSVDIIIYLPKEYAQSKSLIHNLNYYDIDFAYQ</sequence>
<keyword evidence="1" id="KW-1133">Transmembrane helix</keyword>
<evidence type="ECO:0000256" key="1">
    <source>
        <dbReference type="SAM" id="Phobius"/>
    </source>
</evidence>
<protein>
    <submittedName>
        <fullName evidence="2">Periplasmic protein</fullName>
    </submittedName>
</protein>
<proteinExistence type="predicted"/>
<evidence type="ECO:0000313" key="3">
    <source>
        <dbReference type="Proteomes" id="UP000250166"/>
    </source>
</evidence>
<organism evidence="2 3">
    <name type="scientific">Helicobacter fennelliae</name>
    <dbReference type="NCBI Taxonomy" id="215"/>
    <lineage>
        <taxon>Bacteria</taxon>
        <taxon>Pseudomonadati</taxon>
        <taxon>Campylobacterota</taxon>
        <taxon>Epsilonproteobacteria</taxon>
        <taxon>Campylobacterales</taxon>
        <taxon>Helicobacteraceae</taxon>
        <taxon>Helicobacter</taxon>
    </lineage>
</organism>
<reference evidence="2 3" key="1">
    <citation type="submission" date="2018-06" db="EMBL/GenBank/DDBJ databases">
        <authorList>
            <consortium name="Pathogen Informatics"/>
            <person name="Doyle S."/>
        </authorList>
    </citation>
    <scope>NUCLEOTIDE SEQUENCE [LARGE SCALE GENOMIC DNA]</scope>
    <source>
        <strain evidence="2 3">NCTC13102</strain>
    </source>
</reference>
<keyword evidence="1" id="KW-0472">Membrane</keyword>
<feature type="transmembrane region" description="Helical" evidence="1">
    <location>
        <begin position="6"/>
        <end position="27"/>
    </location>
</feature>
<evidence type="ECO:0000313" key="2">
    <source>
        <dbReference type="EMBL" id="SQB98998.1"/>
    </source>
</evidence>
<dbReference type="AlphaFoldDB" id="A0A2X3B1A9"/>
<keyword evidence="1" id="KW-0812">Transmembrane</keyword>